<comment type="caution">
    <text evidence="1">The sequence shown here is derived from an EMBL/GenBank/DDBJ whole genome shotgun (WGS) entry which is preliminary data.</text>
</comment>
<protein>
    <submittedName>
        <fullName evidence="1">Uncharacterized protein</fullName>
    </submittedName>
</protein>
<gene>
    <name evidence="1" type="ORF">GAO09_11255</name>
</gene>
<proteinExistence type="predicted"/>
<sequence>MRAFLETAFGPKEFETIDGAFQHWLDAHQVLKGSPEAELAAAIIITLHREGHDTRPALETAMSKHRGLSDLAG</sequence>
<keyword evidence="2" id="KW-1185">Reference proteome</keyword>
<name>A0A6A8A769_9HYPH</name>
<dbReference type="AlphaFoldDB" id="A0A6A8A769"/>
<accession>A0A6A8A769</accession>
<organism evidence="1 2">
    <name type="scientific">Endobacterium cereale</name>
    <dbReference type="NCBI Taxonomy" id="2663029"/>
    <lineage>
        <taxon>Bacteria</taxon>
        <taxon>Pseudomonadati</taxon>
        <taxon>Pseudomonadota</taxon>
        <taxon>Alphaproteobacteria</taxon>
        <taxon>Hyphomicrobiales</taxon>
        <taxon>Rhizobiaceae</taxon>
        <taxon>Endobacterium</taxon>
    </lineage>
</organism>
<reference evidence="1 2" key="1">
    <citation type="submission" date="2019-11" db="EMBL/GenBank/DDBJ databases">
        <title>Genome analysis of Rhizobacterium cereale a novel genus and species isolated from maize roots in North Spain.</title>
        <authorList>
            <person name="Menendez E."/>
            <person name="Flores-Felix J.D."/>
            <person name="Ramirez-Bahena M.-H."/>
            <person name="Igual J.M."/>
            <person name="Garcia-Fraile P."/>
            <person name="Peix A."/>
            <person name="Velazquez E."/>
        </authorList>
    </citation>
    <scope>NUCLEOTIDE SEQUENCE [LARGE SCALE GENOMIC DNA]</scope>
    <source>
        <strain evidence="1 2">RZME27</strain>
    </source>
</reference>
<dbReference type="EMBL" id="WIXI01000041">
    <property type="protein sequence ID" value="MQY46619.1"/>
    <property type="molecule type" value="Genomic_DNA"/>
</dbReference>
<dbReference type="RefSeq" id="WP_153354107.1">
    <property type="nucleotide sequence ID" value="NZ_JAYKOO010000014.1"/>
</dbReference>
<evidence type="ECO:0000313" key="2">
    <source>
        <dbReference type="Proteomes" id="UP000435138"/>
    </source>
</evidence>
<dbReference type="Proteomes" id="UP000435138">
    <property type="component" value="Unassembled WGS sequence"/>
</dbReference>
<evidence type="ECO:0000313" key="1">
    <source>
        <dbReference type="EMBL" id="MQY46619.1"/>
    </source>
</evidence>